<evidence type="ECO:0000256" key="2">
    <source>
        <dbReference type="ARBA" id="ARBA00023015"/>
    </source>
</evidence>
<dbReference type="Pfam" id="PF00319">
    <property type="entry name" value="SRF-TF"/>
    <property type="match status" value="1"/>
</dbReference>
<dbReference type="CDD" id="cd00120">
    <property type="entry name" value="MADS"/>
    <property type="match status" value="1"/>
</dbReference>
<dbReference type="Gramene" id="KXG34716">
    <property type="protein sequence ID" value="KXG34716"/>
    <property type="gene ID" value="SORBI_3002G081000"/>
</dbReference>
<dbReference type="GO" id="GO:0000981">
    <property type="term" value="F:DNA-binding transcription factor activity, RNA polymerase II-specific"/>
    <property type="evidence" value="ECO:0000318"/>
    <property type="project" value="GO_Central"/>
</dbReference>
<reference evidence="8 9" key="1">
    <citation type="journal article" date="2009" name="Nature">
        <title>The Sorghum bicolor genome and the diversification of grasses.</title>
        <authorList>
            <person name="Paterson A.H."/>
            <person name="Bowers J.E."/>
            <person name="Bruggmann R."/>
            <person name="Dubchak I."/>
            <person name="Grimwood J."/>
            <person name="Gundlach H."/>
            <person name="Haberer G."/>
            <person name="Hellsten U."/>
            <person name="Mitros T."/>
            <person name="Poliakov A."/>
            <person name="Schmutz J."/>
            <person name="Spannagl M."/>
            <person name="Tang H."/>
            <person name="Wang X."/>
            <person name="Wicker T."/>
            <person name="Bharti A.K."/>
            <person name="Chapman J."/>
            <person name="Feltus F.A."/>
            <person name="Gowik U."/>
            <person name="Grigoriev I.V."/>
            <person name="Lyons E."/>
            <person name="Maher C.A."/>
            <person name="Martis M."/>
            <person name="Narechania A."/>
            <person name="Otillar R.P."/>
            <person name="Penning B.W."/>
            <person name="Salamov A.A."/>
            <person name="Wang Y."/>
            <person name="Zhang L."/>
            <person name="Carpita N.C."/>
            <person name="Freeling M."/>
            <person name="Gingle A.R."/>
            <person name="Hash C.T."/>
            <person name="Keller B."/>
            <person name="Klein P."/>
            <person name="Kresovich S."/>
            <person name="McCann M.C."/>
            <person name="Ming R."/>
            <person name="Peterson D.G."/>
            <person name="Mehboob-ur-Rahman"/>
            <person name="Ware D."/>
            <person name="Westhoff P."/>
            <person name="Mayer K.F."/>
            <person name="Messing J."/>
            <person name="Rokhsar D.S."/>
        </authorList>
    </citation>
    <scope>NUCLEOTIDE SEQUENCE [LARGE SCALE GENOMIC DNA]</scope>
    <source>
        <strain evidence="9">cv. BTx623</strain>
    </source>
</reference>
<dbReference type="EMBL" id="CM000761">
    <property type="protein sequence ID" value="KXG34716.1"/>
    <property type="molecule type" value="Genomic_DNA"/>
</dbReference>
<dbReference type="SUPFAM" id="SSF55455">
    <property type="entry name" value="SRF-like"/>
    <property type="match status" value="1"/>
</dbReference>
<name>A0A1B6Q9X6_SORBI</name>
<proteinExistence type="predicted"/>
<comment type="subcellular location">
    <subcellularLocation>
        <location evidence="1">Nucleus</location>
    </subcellularLocation>
</comment>
<protein>
    <recommendedName>
        <fullName evidence="7">MADS-box domain-containing protein</fullName>
    </recommendedName>
</protein>
<dbReference type="GO" id="GO:0046983">
    <property type="term" value="F:protein dimerization activity"/>
    <property type="evidence" value="ECO:0007669"/>
    <property type="project" value="InterPro"/>
</dbReference>
<dbReference type="SMART" id="SM00432">
    <property type="entry name" value="MADS"/>
    <property type="match status" value="1"/>
</dbReference>
<evidence type="ECO:0000256" key="1">
    <source>
        <dbReference type="ARBA" id="ARBA00004123"/>
    </source>
</evidence>
<dbReference type="InterPro" id="IPR002100">
    <property type="entry name" value="TF_MADSbox"/>
</dbReference>
<dbReference type="Proteomes" id="UP000000768">
    <property type="component" value="Chromosome 2"/>
</dbReference>
<dbReference type="GO" id="GO:0006357">
    <property type="term" value="P:regulation of transcription by RNA polymerase II"/>
    <property type="evidence" value="ECO:0000318"/>
    <property type="project" value="GO_Central"/>
</dbReference>
<evidence type="ECO:0000313" key="9">
    <source>
        <dbReference type="Proteomes" id="UP000000768"/>
    </source>
</evidence>
<dbReference type="GO" id="GO:0000978">
    <property type="term" value="F:RNA polymerase II cis-regulatory region sequence-specific DNA binding"/>
    <property type="evidence" value="ECO:0000318"/>
    <property type="project" value="GO_Central"/>
</dbReference>
<dbReference type="eggNOG" id="KOG0014">
    <property type="taxonomic scope" value="Eukaryota"/>
</dbReference>
<accession>A0A1B6Q9X6</accession>
<keyword evidence="9" id="KW-1185">Reference proteome</keyword>
<evidence type="ECO:0000259" key="7">
    <source>
        <dbReference type="PROSITE" id="PS50066"/>
    </source>
</evidence>
<reference evidence="9" key="2">
    <citation type="journal article" date="2018" name="Plant J.">
        <title>The Sorghum bicolor reference genome: improved assembly, gene annotations, a transcriptome atlas, and signatures of genome organization.</title>
        <authorList>
            <person name="McCormick R.F."/>
            <person name="Truong S.K."/>
            <person name="Sreedasyam A."/>
            <person name="Jenkins J."/>
            <person name="Shu S."/>
            <person name="Sims D."/>
            <person name="Kennedy M."/>
            <person name="Amirebrahimi M."/>
            <person name="Weers B.D."/>
            <person name="McKinley B."/>
            <person name="Mattison A."/>
            <person name="Morishige D.T."/>
            <person name="Grimwood J."/>
            <person name="Schmutz J."/>
            <person name="Mullet J.E."/>
        </authorList>
    </citation>
    <scope>NUCLEOTIDE SEQUENCE [LARGE SCALE GENOMIC DNA]</scope>
    <source>
        <strain evidence="9">cv. BTx623</strain>
    </source>
</reference>
<dbReference type="FunCoup" id="A0A1B6Q9X6">
    <property type="interactions" value="22"/>
</dbReference>
<dbReference type="OMA" id="EMVANRY"/>
<dbReference type="STRING" id="4558.A0A1B6Q9X6"/>
<dbReference type="PANTHER" id="PTHR11945">
    <property type="entry name" value="MADS BOX PROTEIN"/>
    <property type="match status" value="1"/>
</dbReference>
<evidence type="ECO:0000256" key="4">
    <source>
        <dbReference type="ARBA" id="ARBA00023163"/>
    </source>
</evidence>
<sequence length="232" mass="25646">MARRKIEIKPIENENTRQVCFSKRRQGLFKKASDISILCGAMVGSVVFSSFGKSFSFGHPSIDDVANRFLYSVTHDGPVSSGANHDNSLAVTGTVQGLNMEYLELQQSLDSQKKKKERLLEATKKEMGEHMMQFLNANILELGLDELQEFQKLLEAIDVLQTEGSAIQQPMDIASALQYQFGEHMSVNSMAFTATSSSNRFIYGFEVNDPLLSGGLHDVCGLGNFPCNLNHG</sequence>
<dbReference type="PROSITE" id="PS50066">
    <property type="entry name" value="MADS_BOX_2"/>
    <property type="match status" value="1"/>
</dbReference>
<feature type="domain" description="MADS-box" evidence="7">
    <location>
        <begin position="1"/>
        <end position="61"/>
    </location>
</feature>
<dbReference type="FunFam" id="3.40.1810.10:FF:000006">
    <property type="entry name" value="Agamous-like MADS-box protein AGL62"/>
    <property type="match status" value="1"/>
</dbReference>
<gene>
    <name evidence="8" type="ORF">SORBI_3002G081000</name>
</gene>
<evidence type="ECO:0000256" key="3">
    <source>
        <dbReference type="ARBA" id="ARBA00023125"/>
    </source>
</evidence>
<evidence type="ECO:0000256" key="6">
    <source>
        <dbReference type="SAM" id="Coils"/>
    </source>
</evidence>
<dbReference type="Gene3D" id="3.40.1810.10">
    <property type="entry name" value="Transcription factor, MADS-box"/>
    <property type="match status" value="1"/>
</dbReference>
<keyword evidence="3" id="KW-0238">DNA-binding</keyword>
<keyword evidence="4" id="KW-0804">Transcription</keyword>
<evidence type="ECO:0000256" key="5">
    <source>
        <dbReference type="ARBA" id="ARBA00023242"/>
    </source>
</evidence>
<dbReference type="AlphaFoldDB" id="A0A1B6Q9X6"/>
<keyword evidence="2" id="KW-0805">Transcription regulation</keyword>
<keyword evidence="5" id="KW-0539">Nucleus</keyword>
<dbReference type="PANTHER" id="PTHR11945:SF629">
    <property type="entry name" value="OS02G0164450 PROTEIN"/>
    <property type="match status" value="1"/>
</dbReference>
<dbReference type="GO" id="GO:0005634">
    <property type="term" value="C:nucleus"/>
    <property type="evidence" value="ECO:0007669"/>
    <property type="project" value="UniProtKB-SubCell"/>
</dbReference>
<organism evidence="8 9">
    <name type="scientific">Sorghum bicolor</name>
    <name type="common">Sorghum</name>
    <name type="synonym">Sorghum vulgare</name>
    <dbReference type="NCBI Taxonomy" id="4558"/>
    <lineage>
        <taxon>Eukaryota</taxon>
        <taxon>Viridiplantae</taxon>
        <taxon>Streptophyta</taxon>
        <taxon>Embryophyta</taxon>
        <taxon>Tracheophyta</taxon>
        <taxon>Spermatophyta</taxon>
        <taxon>Magnoliopsida</taxon>
        <taxon>Liliopsida</taxon>
        <taxon>Poales</taxon>
        <taxon>Poaceae</taxon>
        <taxon>PACMAD clade</taxon>
        <taxon>Panicoideae</taxon>
        <taxon>Andropogonodae</taxon>
        <taxon>Andropogoneae</taxon>
        <taxon>Sorghinae</taxon>
        <taxon>Sorghum</taxon>
    </lineage>
</organism>
<dbReference type="PRINTS" id="PR00404">
    <property type="entry name" value="MADSDOMAIN"/>
</dbReference>
<keyword evidence="6" id="KW-0175">Coiled coil</keyword>
<evidence type="ECO:0000313" key="8">
    <source>
        <dbReference type="EMBL" id="KXG34716.1"/>
    </source>
</evidence>
<dbReference type="InterPro" id="IPR036879">
    <property type="entry name" value="TF_MADSbox_sf"/>
</dbReference>
<dbReference type="InParanoid" id="A0A1B6Q9X6"/>
<feature type="coiled-coil region" evidence="6">
    <location>
        <begin position="95"/>
        <end position="126"/>
    </location>
</feature>